<dbReference type="SUPFAM" id="SSF47413">
    <property type="entry name" value="lambda repressor-like DNA-binding domains"/>
    <property type="match status" value="1"/>
</dbReference>
<name>A0A1X2DLH5_MYCSZ</name>
<reference evidence="3 4" key="1">
    <citation type="submission" date="2016-01" db="EMBL/GenBank/DDBJ databases">
        <title>The new phylogeny of the genus Mycobacterium.</title>
        <authorList>
            <person name="Tarcisio F."/>
            <person name="Conor M."/>
            <person name="Antonella G."/>
            <person name="Elisabetta G."/>
            <person name="Giulia F.S."/>
            <person name="Sara T."/>
            <person name="Anna F."/>
            <person name="Clotilde B."/>
            <person name="Roberto B."/>
            <person name="Veronica D.S."/>
            <person name="Fabio R."/>
            <person name="Monica P."/>
            <person name="Olivier J."/>
            <person name="Enrico T."/>
            <person name="Nicola S."/>
        </authorList>
    </citation>
    <scope>NUCLEOTIDE SEQUENCE [LARGE SCALE GENOMIC DNA]</scope>
    <source>
        <strain evidence="3 4">DSM 44166</strain>
    </source>
</reference>
<dbReference type="InterPro" id="IPR001387">
    <property type="entry name" value="Cro/C1-type_HTH"/>
</dbReference>
<dbReference type="AlphaFoldDB" id="A0A1X2DLH5"/>
<feature type="compositionally biased region" description="Basic and acidic residues" evidence="1">
    <location>
        <begin position="23"/>
        <end position="37"/>
    </location>
</feature>
<organism evidence="3 4">
    <name type="scientific">Mycobacterium szulgai</name>
    <dbReference type="NCBI Taxonomy" id="1787"/>
    <lineage>
        <taxon>Bacteria</taxon>
        <taxon>Bacillati</taxon>
        <taxon>Actinomycetota</taxon>
        <taxon>Actinomycetes</taxon>
        <taxon>Mycobacteriales</taxon>
        <taxon>Mycobacteriaceae</taxon>
        <taxon>Mycobacterium</taxon>
    </lineage>
</organism>
<evidence type="ECO:0000313" key="3">
    <source>
        <dbReference type="EMBL" id="ORW89067.1"/>
    </source>
</evidence>
<protein>
    <recommendedName>
        <fullName evidence="2">HTH cro/C1-type domain-containing protein</fullName>
    </recommendedName>
</protein>
<feature type="domain" description="HTH cro/C1-type" evidence="2">
    <location>
        <begin position="88"/>
        <end position="122"/>
    </location>
</feature>
<dbReference type="CDD" id="cd00093">
    <property type="entry name" value="HTH_XRE"/>
    <property type="match status" value="1"/>
</dbReference>
<sequence>MGEWDAGEPEDHAGARLSAMTDGAERYRLHDGSRVDPPHPATTYFAQRLQELAATTNVRTLDASARVRRLTPLRLQKLLKEQAPDLPVSQTQMYRYYHGEAAPRLDVVWELARLFGVSPRDFLPE</sequence>
<gene>
    <name evidence="3" type="ORF">AWC27_13375</name>
</gene>
<accession>A0A1X2DLH5</accession>
<dbReference type="Proteomes" id="UP000193317">
    <property type="component" value="Unassembled WGS sequence"/>
</dbReference>
<feature type="region of interest" description="Disordered" evidence="1">
    <location>
        <begin position="1"/>
        <end position="38"/>
    </location>
</feature>
<keyword evidence="4" id="KW-1185">Reference proteome</keyword>
<dbReference type="PROSITE" id="PS50943">
    <property type="entry name" value="HTH_CROC1"/>
    <property type="match status" value="1"/>
</dbReference>
<comment type="caution">
    <text evidence="3">The sequence shown here is derived from an EMBL/GenBank/DDBJ whole genome shotgun (WGS) entry which is preliminary data.</text>
</comment>
<evidence type="ECO:0000313" key="4">
    <source>
        <dbReference type="Proteomes" id="UP000193317"/>
    </source>
</evidence>
<dbReference type="EMBL" id="LQPW01000171">
    <property type="protein sequence ID" value="ORW89067.1"/>
    <property type="molecule type" value="Genomic_DNA"/>
</dbReference>
<evidence type="ECO:0000256" key="1">
    <source>
        <dbReference type="SAM" id="MobiDB-lite"/>
    </source>
</evidence>
<dbReference type="InterPro" id="IPR010982">
    <property type="entry name" value="Lambda_DNA-bd_dom_sf"/>
</dbReference>
<proteinExistence type="predicted"/>
<dbReference type="Gene3D" id="1.10.260.40">
    <property type="entry name" value="lambda repressor-like DNA-binding domains"/>
    <property type="match status" value="1"/>
</dbReference>
<dbReference type="GO" id="GO:0003677">
    <property type="term" value="F:DNA binding"/>
    <property type="evidence" value="ECO:0007669"/>
    <property type="project" value="InterPro"/>
</dbReference>
<evidence type="ECO:0000259" key="2">
    <source>
        <dbReference type="PROSITE" id="PS50943"/>
    </source>
</evidence>